<dbReference type="InterPro" id="IPR036895">
    <property type="entry name" value="Uracil-DNA_glycosylase-like_sf"/>
</dbReference>
<organism evidence="1 2">
    <name type="scientific">Pelagibacterium nitratireducens</name>
    <dbReference type="NCBI Taxonomy" id="1046114"/>
    <lineage>
        <taxon>Bacteria</taxon>
        <taxon>Pseudomonadati</taxon>
        <taxon>Pseudomonadota</taxon>
        <taxon>Alphaproteobacteria</taxon>
        <taxon>Hyphomicrobiales</taxon>
        <taxon>Devosiaceae</taxon>
        <taxon>Pelagibacterium</taxon>
    </lineage>
</organism>
<dbReference type="Gene3D" id="3.40.470.10">
    <property type="entry name" value="Uracil-DNA glycosylase-like domain"/>
    <property type="match status" value="1"/>
</dbReference>
<evidence type="ECO:0008006" key="3">
    <source>
        <dbReference type="Google" id="ProtNLM"/>
    </source>
</evidence>
<name>A0ABZ2I4G6_9HYPH</name>
<evidence type="ECO:0000313" key="1">
    <source>
        <dbReference type="EMBL" id="WWT34752.1"/>
    </source>
</evidence>
<gene>
    <name evidence="1" type="ORF">V6617_04925</name>
</gene>
<dbReference type="EMBL" id="CP146275">
    <property type="protein sequence ID" value="WWT34752.1"/>
    <property type="molecule type" value="Genomic_DNA"/>
</dbReference>
<proteinExistence type="predicted"/>
<dbReference type="RefSeq" id="WP_338610810.1">
    <property type="nucleotide sequence ID" value="NZ_CP146275.1"/>
</dbReference>
<reference evidence="1 2" key="1">
    <citation type="submission" date="2024-02" db="EMBL/GenBank/DDBJ databases">
        <title>Complete genome sequence of Pelagibacterium nitratireducens ZH15.</title>
        <authorList>
            <person name="Zhao L.H."/>
        </authorList>
    </citation>
    <scope>NUCLEOTIDE SEQUENCE [LARGE SCALE GENOMIC DNA]</scope>
    <source>
        <strain evidence="1 2">ZH15</strain>
    </source>
</reference>
<keyword evidence="2" id="KW-1185">Reference proteome</keyword>
<dbReference type="Proteomes" id="UP001369958">
    <property type="component" value="Chromosome"/>
</dbReference>
<sequence>MLDAVMPEVGIDRTKVFATVHPSYLLRMPDRAKAAQERKAFARDLDAVRHYMETIKGGSVALDRDNAGP</sequence>
<evidence type="ECO:0000313" key="2">
    <source>
        <dbReference type="Proteomes" id="UP001369958"/>
    </source>
</evidence>
<accession>A0ABZ2I4G6</accession>
<protein>
    <recommendedName>
        <fullName evidence="3">Uracil-DNA glycosylase-like domain-containing protein</fullName>
    </recommendedName>
</protein>